<protein>
    <submittedName>
        <fullName evidence="1">Uncharacterized protein</fullName>
    </submittedName>
</protein>
<name>A0ACC3BCT9_9EURO</name>
<keyword evidence="2" id="KW-1185">Reference proteome</keyword>
<organism evidence="1 2">
    <name type="scientific">Aspergillus melleus</name>
    <dbReference type="NCBI Taxonomy" id="138277"/>
    <lineage>
        <taxon>Eukaryota</taxon>
        <taxon>Fungi</taxon>
        <taxon>Dikarya</taxon>
        <taxon>Ascomycota</taxon>
        <taxon>Pezizomycotina</taxon>
        <taxon>Eurotiomycetes</taxon>
        <taxon>Eurotiomycetidae</taxon>
        <taxon>Eurotiales</taxon>
        <taxon>Aspergillaceae</taxon>
        <taxon>Aspergillus</taxon>
        <taxon>Aspergillus subgen. Circumdati</taxon>
    </lineage>
</organism>
<gene>
    <name evidence="1" type="ORF">N8T08_010716</name>
</gene>
<dbReference type="Proteomes" id="UP001177260">
    <property type="component" value="Unassembled WGS sequence"/>
</dbReference>
<comment type="caution">
    <text evidence="1">The sequence shown here is derived from an EMBL/GenBank/DDBJ whole genome shotgun (WGS) entry which is preliminary data.</text>
</comment>
<evidence type="ECO:0000313" key="2">
    <source>
        <dbReference type="Proteomes" id="UP001177260"/>
    </source>
</evidence>
<evidence type="ECO:0000313" key="1">
    <source>
        <dbReference type="EMBL" id="KAK1148081.1"/>
    </source>
</evidence>
<proteinExistence type="predicted"/>
<sequence length="306" mass="34772">MRPSQAITLAFAAGISLTPGAFADLGTSCIKAVNAMQQLPFDILTHVQEHSCEAGCKPKLSHWSKFGKQEVLEPIVEEGAKRNDLQDGKQAMVDYLDAVFQSVESQCQDQIDDRGHFCEDSEKFNPFLECARKEINASSARELPRLTKHMNDNSCKKVEHLINLHNVFQLSHNANTMTIQVNNLILTYDTKKCYMLLVKSAPDNQQTHPLTSSVSVQKVNWHVPDLNGYWVLNGPSVYYSHYGTEEEDYKYFLLITLSSDVLKHYFKAEIEDLQNRDSDYANNPRKLAEEELKELSDEAVLNKRTL</sequence>
<dbReference type="EMBL" id="JAOPJF010000009">
    <property type="protein sequence ID" value="KAK1148081.1"/>
    <property type="molecule type" value="Genomic_DNA"/>
</dbReference>
<reference evidence="1 2" key="1">
    <citation type="journal article" date="2023" name="ACS Omega">
        <title>Identification of the Neoaspergillic Acid Biosynthesis Gene Cluster by Establishing an In Vitro CRISPR-Ribonucleoprotein Genetic System in Aspergillus melleus.</title>
        <authorList>
            <person name="Yuan B."/>
            <person name="Grau M.F."/>
            <person name="Murata R.M."/>
            <person name="Torok T."/>
            <person name="Venkateswaran K."/>
            <person name="Stajich J.E."/>
            <person name="Wang C.C.C."/>
        </authorList>
    </citation>
    <scope>NUCLEOTIDE SEQUENCE [LARGE SCALE GENOMIC DNA]</scope>
    <source>
        <strain evidence="1 2">IMV 1140</strain>
    </source>
</reference>
<accession>A0ACC3BCT9</accession>